<sequence length="254" mass="26315">MSAFAYSTAAVFGSTGLVGSFILPTLLATPSLQTTTISRRAPKPATASPAPSNLNAVIETDTAAWAPKLPSLSPPPHTVFSAVGTTRAAAGGIANQWKIDHDLNIEIAKAAKAAGAKTYVFISSAGTRGLMASFAPYSKMKVGVEEAIRGLGFDNAIILRPGLILGTREESRLAEGLAHSAVHGLGRLSQAAKDSIGQDASEIGRAAVVASEIAAEGKAPEKFWVLEGADIIRLGRTEWKERHGSADADAEATK</sequence>
<dbReference type="SUPFAM" id="SSF51735">
    <property type="entry name" value="NAD(P)-binding Rossmann-fold domains"/>
    <property type="match status" value="1"/>
</dbReference>
<evidence type="ECO:0000256" key="6">
    <source>
        <dbReference type="ARBA" id="ARBA00023136"/>
    </source>
</evidence>
<feature type="domain" description="NAD-dependent epimerase/dehydratase" evidence="7">
    <location>
        <begin position="10"/>
        <end position="173"/>
    </location>
</feature>
<dbReference type="OrthoDB" id="430436at2759"/>
<dbReference type="PANTHER" id="PTHR14097:SF7">
    <property type="entry name" value="OXIDOREDUCTASE HTATIP2"/>
    <property type="match status" value="1"/>
</dbReference>
<dbReference type="InterPro" id="IPR001509">
    <property type="entry name" value="Epimerase_deHydtase"/>
</dbReference>
<keyword evidence="5" id="KW-0496">Mitochondrion</keyword>
<evidence type="ECO:0000256" key="3">
    <source>
        <dbReference type="ARBA" id="ARBA00022787"/>
    </source>
</evidence>
<gene>
    <name evidence="8" type="ORF">F5X68DRAFT_212735</name>
</gene>
<evidence type="ECO:0000256" key="4">
    <source>
        <dbReference type="ARBA" id="ARBA00022946"/>
    </source>
</evidence>
<dbReference type="Gene3D" id="3.40.50.720">
    <property type="entry name" value="NAD(P)-binding Rossmann-like Domain"/>
    <property type="match status" value="1"/>
</dbReference>
<evidence type="ECO:0000259" key="7">
    <source>
        <dbReference type="Pfam" id="PF01370"/>
    </source>
</evidence>
<keyword evidence="4" id="KW-0809">Transit peptide</keyword>
<dbReference type="GO" id="GO:0005741">
    <property type="term" value="C:mitochondrial outer membrane"/>
    <property type="evidence" value="ECO:0007669"/>
    <property type="project" value="UniProtKB-SubCell"/>
</dbReference>
<proteinExistence type="inferred from homology"/>
<name>A0A9P9A9J3_9PEZI</name>
<comment type="caution">
    <text evidence="8">The sequence shown here is derived from an EMBL/GenBank/DDBJ whole genome shotgun (WGS) entry which is preliminary data.</text>
</comment>
<dbReference type="GO" id="GO:0051170">
    <property type="term" value="P:import into nucleus"/>
    <property type="evidence" value="ECO:0007669"/>
    <property type="project" value="TreeGrafter"/>
</dbReference>
<dbReference type="InterPro" id="IPR036291">
    <property type="entry name" value="NAD(P)-bd_dom_sf"/>
</dbReference>
<comment type="subcellular location">
    <subcellularLocation>
        <location evidence="1">Mitochondrion outer membrane</location>
        <topology evidence="1">Peripheral membrane protein</topology>
    </subcellularLocation>
</comment>
<dbReference type="Proteomes" id="UP000770015">
    <property type="component" value="Unassembled WGS sequence"/>
</dbReference>
<keyword evidence="6" id="KW-0472">Membrane</keyword>
<dbReference type="Pfam" id="PF01370">
    <property type="entry name" value="Epimerase"/>
    <property type="match status" value="1"/>
</dbReference>
<comment type="similarity">
    <text evidence="2">Belongs to the FMP52 family.</text>
</comment>
<accession>A0A9P9A9J3</accession>
<keyword evidence="9" id="KW-1185">Reference proteome</keyword>
<dbReference type="PANTHER" id="PTHR14097">
    <property type="entry name" value="OXIDOREDUCTASE HTATIP2"/>
    <property type="match status" value="1"/>
</dbReference>
<evidence type="ECO:0000256" key="1">
    <source>
        <dbReference type="ARBA" id="ARBA00004450"/>
    </source>
</evidence>
<evidence type="ECO:0000313" key="9">
    <source>
        <dbReference type="Proteomes" id="UP000770015"/>
    </source>
</evidence>
<dbReference type="EMBL" id="JAGSXJ010000021">
    <property type="protein sequence ID" value="KAH6678828.1"/>
    <property type="molecule type" value="Genomic_DNA"/>
</dbReference>
<reference evidence="8" key="1">
    <citation type="journal article" date="2021" name="Nat. Commun.">
        <title>Genetic determinants of endophytism in the Arabidopsis root mycobiome.</title>
        <authorList>
            <person name="Mesny F."/>
            <person name="Miyauchi S."/>
            <person name="Thiergart T."/>
            <person name="Pickel B."/>
            <person name="Atanasova L."/>
            <person name="Karlsson M."/>
            <person name="Huettel B."/>
            <person name="Barry K.W."/>
            <person name="Haridas S."/>
            <person name="Chen C."/>
            <person name="Bauer D."/>
            <person name="Andreopoulos W."/>
            <person name="Pangilinan J."/>
            <person name="LaButti K."/>
            <person name="Riley R."/>
            <person name="Lipzen A."/>
            <person name="Clum A."/>
            <person name="Drula E."/>
            <person name="Henrissat B."/>
            <person name="Kohler A."/>
            <person name="Grigoriev I.V."/>
            <person name="Martin F.M."/>
            <person name="Hacquard S."/>
        </authorList>
    </citation>
    <scope>NUCLEOTIDE SEQUENCE</scope>
    <source>
        <strain evidence="8">MPI-SDFR-AT-0117</strain>
    </source>
</reference>
<dbReference type="AlphaFoldDB" id="A0A9P9A9J3"/>
<evidence type="ECO:0000313" key="8">
    <source>
        <dbReference type="EMBL" id="KAH6678828.1"/>
    </source>
</evidence>
<protein>
    <recommendedName>
        <fullName evidence="7">NAD-dependent epimerase/dehydratase domain-containing protein</fullName>
    </recommendedName>
</protein>
<organism evidence="8 9">
    <name type="scientific">Plectosphaerella plurivora</name>
    <dbReference type="NCBI Taxonomy" id="936078"/>
    <lineage>
        <taxon>Eukaryota</taxon>
        <taxon>Fungi</taxon>
        <taxon>Dikarya</taxon>
        <taxon>Ascomycota</taxon>
        <taxon>Pezizomycotina</taxon>
        <taxon>Sordariomycetes</taxon>
        <taxon>Hypocreomycetidae</taxon>
        <taxon>Glomerellales</taxon>
        <taxon>Plectosphaerellaceae</taxon>
        <taxon>Plectosphaerella</taxon>
    </lineage>
</organism>
<evidence type="ECO:0000256" key="5">
    <source>
        <dbReference type="ARBA" id="ARBA00023128"/>
    </source>
</evidence>
<evidence type="ECO:0000256" key="2">
    <source>
        <dbReference type="ARBA" id="ARBA00006617"/>
    </source>
</evidence>
<keyword evidence="3" id="KW-1000">Mitochondrion outer membrane</keyword>
<dbReference type="FunFam" id="3.40.50.720:FF:000366">
    <property type="entry name" value="Protein FMP52, mitochondrial"/>
    <property type="match status" value="1"/>
</dbReference>